<protein>
    <submittedName>
        <fullName evidence="8">Uncharacterized protein</fullName>
    </submittedName>
</protein>
<dbReference type="PANTHER" id="PTHR11616:SF326">
    <property type="entry name" value="SODIUM-DEPENDENT TRANSPORTER SNF-5"/>
    <property type="match status" value="1"/>
</dbReference>
<dbReference type="InterPro" id="IPR037272">
    <property type="entry name" value="SNS_sf"/>
</dbReference>
<dbReference type="PANTHER" id="PTHR11616">
    <property type="entry name" value="SODIUM/CHLORIDE DEPENDENT TRANSPORTER"/>
    <property type="match status" value="1"/>
</dbReference>
<dbReference type="Proteomes" id="UP001432322">
    <property type="component" value="Unassembled WGS sequence"/>
</dbReference>
<evidence type="ECO:0000256" key="2">
    <source>
        <dbReference type="ARBA" id="ARBA00022448"/>
    </source>
</evidence>
<dbReference type="SUPFAM" id="SSF161070">
    <property type="entry name" value="SNF-like"/>
    <property type="match status" value="1"/>
</dbReference>
<feature type="transmembrane region" description="Helical" evidence="7">
    <location>
        <begin position="20"/>
        <end position="41"/>
    </location>
</feature>
<evidence type="ECO:0000256" key="5">
    <source>
        <dbReference type="ARBA" id="ARBA00022989"/>
    </source>
</evidence>
<accession>A0AAV5USC9</accession>
<feature type="non-terminal residue" evidence="8">
    <location>
        <position position="1"/>
    </location>
</feature>
<sequence>SAQVFYQYFPEVLGDMAFDSLWSCLFYTMLLAVGIAAFFVLLETPISALTDQFKICRKHRLLTSSVVCIFGLLAGLVQCTKIGYHIFYILDLHVLTLFGEIIVGLQLLVVACYGPRNFYRDISASIGKRVNLFGQ</sequence>
<proteinExistence type="predicted"/>
<evidence type="ECO:0000256" key="1">
    <source>
        <dbReference type="ARBA" id="ARBA00004141"/>
    </source>
</evidence>
<dbReference type="PROSITE" id="PS50267">
    <property type="entry name" value="NA_NEUROTRAN_SYMP_3"/>
    <property type="match status" value="1"/>
</dbReference>
<keyword evidence="5 7" id="KW-1133">Transmembrane helix</keyword>
<dbReference type="GO" id="GO:0005886">
    <property type="term" value="C:plasma membrane"/>
    <property type="evidence" value="ECO:0007669"/>
    <property type="project" value="TreeGrafter"/>
</dbReference>
<feature type="transmembrane region" description="Helical" evidence="7">
    <location>
        <begin position="92"/>
        <end position="113"/>
    </location>
</feature>
<keyword evidence="4" id="KW-0769">Symport</keyword>
<keyword evidence="2" id="KW-0813">Transport</keyword>
<evidence type="ECO:0000313" key="8">
    <source>
        <dbReference type="EMBL" id="GMT09148.1"/>
    </source>
</evidence>
<dbReference type="Pfam" id="PF00209">
    <property type="entry name" value="SNF"/>
    <property type="match status" value="1"/>
</dbReference>
<dbReference type="InterPro" id="IPR000175">
    <property type="entry name" value="Na/ntran_symport"/>
</dbReference>
<evidence type="ECO:0000313" key="9">
    <source>
        <dbReference type="Proteomes" id="UP001432322"/>
    </source>
</evidence>
<dbReference type="GO" id="GO:0043005">
    <property type="term" value="C:neuron projection"/>
    <property type="evidence" value="ECO:0007669"/>
    <property type="project" value="TreeGrafter"/>
</dbReference>
<feature type="transmembrane region" description="Helical" evidence="7">
    <location>
        <begin position="61"/>
        <end position="86"/>
    </location>
</feature>
<gene>
    <name evidence="8" type="ORF">PFISCL1PPCAC_445</name>
</gene>
<name>A0AAV5USC9_9BILA</name>
<dbReference type="AlphaFoldDB" id="A0AAV5USC9"/>
<dbReference type="EMBL" id="BTSY01000001">
    <property type="protein sequence ID" value="GMT09148.1"/>
    <property type="molecule type" value="Genomic_DNA"/>
</dbReference>
<feature type="non-terminal residue" evidence="8">
    <location>
        <position position="135"/>
    </location>
</feature>
<keyword evidence="3 7" id="KW-0812">Transmembrane</keyword>
<reference evidence="8" key="1">
    <citation type="submission" date="2023-10" db="EMBL/GenBank/DDBJ databases">
        <title>Genome assembly of Pristionchus species.</title>
        <authorList>
            <person name="Yoshida K."/>
            <person name="Sommer R.J."/>
        </authorList>
    </citation>
    <scope>NUCLEOTIDE SEQUENCE</scope>
    <source>
        <strain evidence="8">RS5133</strain>
    </source>
</reference>
<keyword evidence="9" id="KW-1185">Reference proteome</keyword>
<comment type="subcellular location">
    <subcellularLocation>
        <location evidence="1">Membrane</location>
        <topology evidence="1">Multi-pass membrane protein</topology>
    </subcellularLocation>
</comment>
<evidence type="ECO:0000256" key="3">
    <source>
        <dbReference type="ARBA" id="ARBA00022692"/>
    </source>
</evidence>
<dbReference type="GO" id="GO:0005332">
    <property type="term" value="F:gamma-aminobutyric acid:sodium:chloride symporter activity"/>
    <property type="evidence" value="ECO:0007669"/>
    <property type="project" value="TreeGrafter"/>
</dbReference>
<organism evidence="8 9">
    <name type="scientific">Pristionchus fissidentatus</name>
    <dbReference type="NCBI Taxonomy" id="1538716"/>
    <lineage>
        <taxon>Eukaryota</taxon>
        <taxon>Metazoa</taxon>
        <taxon>Ecdysozoa</taxon>
        <taxon>Nematoda</taxon>
        <taxon>Chromadorea</taxon>
        <taxon>Rhabditida</taxon>
        <taxon>Rhabditina</taxon>
        <taxon>Diplogasteromorpha</taxon>
        <taxon>Diplogasteroidea</taxon>
        <taxon>Neodiplogasteridae</taxon>
        <taxon>Pristionchus</taxon>
    </lineage>
</organism>
<evidence type="ECO:0000256" key="6">
    <source>
        <dbReference type="ARBA" id="ARBA00023136"/>
    </source>
</evidence>
<evidence type="ECO:0000256" key="7">
    <source>
        <dbReference type="SAM" id="Phobius"/>
    </source>
</evidence>
<comment type="caution">
    <text evidence="8">The sequence shown here is derived from an EMBL/GenBank/DDBJ whole genome shotgun (WGS) entry which is preliminary data.</text>
</comment>
<keyword evidence="6 7" id="KW-0472">Membrane</keyword>
<evidence type="ECO:0000256" key="4">
    <source>
        <dbReference type="ARBA" id="ARBA00022847"/>
    </source>
</evidence>